<organism evidence="1 2">
    <name type="scientific">Bradyrhizobium iriomotense</name>
    <dbReference type="NCBI Taxonomy" id="441950"/>
    <lineage>
        <taxon>Bacteria</taxon>
        <taxon>Pseudomonadati</taxon>
        <taxon>Pseudomonadota</taxon>
        <taxon>Alphaproteobacteria</taxon>
        <taxon>Hyphomicrobiales</taxon>
        <taxon>Nitrobacteraceae</taxon>
        <taxon>Bradyrhizobium</taxon>
    </lineage>
</organism>
<accession>A0ABQ6B985</accession>
<gene>
    <name evidence="1" type="ORF">GCM10007857_73280</name>
</gene>
<dbReference type="Proteomes" id="UP001156905">
    <property type="component" value="Unassembled WGS sequence"/>
</dbReference>
<evidence type="ECO:0000313" key="1">
    <source>
        <dbReference type="EMBL" id="GLR90613.1"/>
    </source>
</evidence>
<name>A0ABQ6B985_9BRAD</name>
<reference evidence="2" key="1">
    <citation type="journal article" date="2019" name="Int. J. Syst. Evol. Microbiol.">
        <title>The Global Catalogue of Microorganisms (GCM) 10K type strain sequencing project: providing services to taxonomists for standard genome sequencing and annotation.</title>
        <authorList>
            <consortium name="The Broad Institute Genomics Platform"/>
            <consortium name="The Broad Institute Genome Sequencing Center for Infectious Disease"/>
            <person name="Wu L."/>
            <person name="Ma J."/>
        </authorList>
    </citation>
    <scope>NUCLEOTIDE SEQUENCE [LARGE SCALE GENOMIC DNA]</scope>
    <source>
        <strain evidence="2">NBRC 102520</strain>
    </source>
</reference>
<sequence length="68" mass="8021">MVVRVGNHESSPNQILWLWIPDRRSLRSLVRDDERRLTLRNRSPDERSDMRGDYTTTLSLFAARVIPV</sequence>
<dbReference type="EMBL" id="BSOW01000035">
    <property type="protein sequence ID" value="GLR90613.1"/>
    <property type="molecule type" value="Genomic_DNA"/>
</dbReference>
<proteinExistence type="predicted"/>
<comment type="caution">
    <text evidence="1">The sequence shown here is derived from an EMBL/GenBank/DDBJ whole genome shotgun (WGS) entry which is preliminary data.</text>
</comment>
<evidence type="ECO:0000313" key="2">
    <source>
        <dbReference type="Proteomes" id="UP001156905"/>
    </source>
</evidence>
<protein>
    <submittedName>
        <fullName evidence="1">Uncharacterized protein</fullName>
    </submittedName>
</protein>
<keyword evidence="2" id="KW-1185">Reference proteome</keyword>